<organism evidence="1 2">
    <name type="scientific">Actinomadura bangladeshensis</name>
    <dbReference type="NCBI Taxonomy" id="453573"/>
    <lineage>
        <taxon>Bacteria</taxon>
        <taxon>Bacillati</taxon>
        <taxon>Actinomycetota</taxon>
        <taxon>Actinomycetes</taxon>
        <taxon>Streptosporangiales</taxon>
        <taxon>Thermomonosporaceae</taxon>
        <taxon>Actinomadura</taxon>
    </lineage>
</organism>
<name>A0A4R4P930_9ACTN</name>
<reference evidence="1 2" key="1">
    <citation type="submission" date="2019-03" db="EMBL/GenBank/DDBJ databases">
        <title>Draft genome sequences of novel Actinobacteria.</title>
        <authorList>
            <person name="Sahin N."/>
            <person name="Ay H."/>
            <person name="Saygin H."/>
        </authorList>
    </citation>
    <scope>NUCLEOTIDE SEQUENCE [LARGE SCALE GENOMIC DNA]</scope>
    <source>
        <strain evidence="1 2">DSM 45347</strain>
    </source>
</reference>
<sequence length="189" mass="20882">MSFDALVARLAEAGRAAFAEARERNPGESFYSFALFTDPFAAYILPTCSSEEGLRRVAERYVGEFGGTVEEQAEGLRWSPVDSPYHMLGEEHFAGVLDVLNDRGDPWQRDDDGLDAEIDGRFEAAFRALALLDEEGVFGRDAERERVVVNILQGDQDEESVLENARRLNPPAALTVLERDLGEWVAGAG</sequence>
<comment type="caution">
    <text evidence="1">The sequence shown here is derived from an EMBL/GenBank/DDBJ whole genome shotgun (WGS) entry which is preliminary data.</text>
</comment>
<keyword evidence="2" id="KW-1185">Reference proteome</keyword>
<dbReference type="AlphaFoldDB" id="A0A4R4P930"/>
<accession>A0A4R4P930</accession>
<evidence type="ECO:0000313" key="2">
    <source>
        <dbReference type="Proteomes" id="UP000295431"/>
    </source>
</evidence>
<dbReference type="RefSeq" id="WP_131937441.1">
    <property type="nucleotide sequence ID" value="NZ_BAAAMX010000011.1"/>
</dbReference>
<proteinExistence type="predicted"/>
<dbReference type="Pfam" id="PF14136">
    <property type="entry name" value="DUF4303"/>
    <property type="match status" value="1"/>
</dbReference>
<dbReference type="EMBL" id="SMJW01000013">
    <property type="protein sequence ID" value="TDC19048.1"/>
    <property type="molecule type" value="Genomic_DNA"/>
</dbReference>
<gene>
    <name evidence="1" type="ORF">E1284_04770</name>
</gene>
<dbReference type="OrthoDB" id="4297007at2"/>
<dbReference type="Proteomes" id="UP000295431">
    <property type="component" value="Unassembled WGS sequence"/>
</dbReference>
<protein>
    <submittedName>
        <fullName evidence="1">DUF4303 domain-containing protein</fullName>
    </submittedName>
</protein>
<evidence type="ECO:0000313" key="1">
    <source>
        <dbReference type="EMBL" id="TDC19048.1"/>
    </source>
</evidence>
<dbReference type="InterPro" id="IPR025409">
    <property type="entry name" value="DUF4303"/>
</dbReference>